<protein>
    <submittedName>
        <fullName evidence="1">Uncharacterized protein</fullName>
    </submittedName>
</protein>
<evidence type="ECO:0000313" key="1">
    <source>
        <dbReference type="EMBL" id="MBW72988.1"/>
    </source>
</evidence>
<proteinExistence type="predicted"/>
<dbReference type="AlphaFoldDB" id="A0A2M4D7D2"/>
<name>A0A2M4D7D2_ANODA</name>
<organism evidence="1">
    <name type="scientific">Anopheles darlingi</name>
    <name type="common">Mosquito</name>
    <dbReference type="NCBI Taxonomy" id="43151"/>
    <lineage>
        <taxon>Eukaryota</taxon>
        <taxon>Metazoa</taxon>
        <taxon>Ecdysozoa</taxon>
        <taxon>Arthropoda</taxon>
        <taxon>Hexapoda</taxon>
        <taxon>Insecta</taxon>
        <taxon>Pterygota</taxon>
        <taxon>Neoptera</taxon>
        <taxon>Endopterygota</taxon>
        <taxon>Diptera</taxon>
        <taxon>Nematocera</taxon>
        <taxon>Culicoidea</taxon>
        <taxon>Culicidae</taxon>
        <taxon>Anophelinae</taxon>
        <taxon>Anopheles</taxon>
    </lineage>
</organism>
<accession>A0A2M4D7D2</accession>
<sequence>MLAFFFLTTTTFFFGFSAGFSSTFSKVSSLLSMTLGAGTACGCTSTIASIGTDSTILGISSEGTSMIRHLGNCNGCFRHVISFLDRDDFNDFFFVVLFLLNNTLSNGHLLYCTRFGFTLCHLNIFG</sequence>
<dbReference type="EMBL" id="GGFL01008810">
    <property type="protein sequence ID" value="MBW72988.1"/>
    <property type="molecule type" value="Transcribed_RNA"/>
</dbReference>
<reference evidence="1" key="1">
    <citation type="submission" date="2018-01" db="EMBL/GenBank/DDBJ databases">
        <title>An insight into the sialome of Amazonian anophelines.</title>
        <authorList>
            <person name="Ribeiro J.M."/>
            <person name="Scarpassa V."/>
            <person name="Calvo E."/>
        </authorList>
    </citation>
    <scope>NUCLEOTIDE SEQUENCE</scope>
</reference>